<accession>A0A454JD44</accession>
<proteinExistence type="inferred from homology"/>
<evidence type="ECO:0000256" key="2">
    <source>
        <dbReference type="RuleBase" id="RU362097"/>
    </source>
</evidence>
<dbReference type="Proteomes" id="UP000274139">
    <property type="component" value="Unassembled WGS sequence"/>
</dbReference>
<dbReference type="Gene3D" id="2.20.200.10">
    <property type="entry name" value="Outer membrane efflux proteins (OEP)"/>
    <property type="match status" value="1"/>
</dbReference>
<name>A0A454JD44_9NEIS</name>
<organism evidence="3 4">
    <name type="scientific">Aquitalea palustris</name>
    <dbReference type="NCBI Taxonomy" id="2480983"/>
    <lineage>
        <taxon>Bacteria</taxon>
        <taxon>Pseudomonadati</taxon>
        <taxon>Pseudomonadota</taxon>
        <taxon>Betaproteobacteria</taxon>
        <taxon>Neisseriales</taxon>
        <taxon>Chromobacteriaceae</taxon>
        <taxon>Aquitalea</taxon>
    </lineage>
</organism>
<dbReference type="SUPFAM" id="SSF56954">
    <property type="entry name" value="Outer membrane efflux proteins (OEP)"/>
    <property type="match status" value="1"/>
</dbReference>
<keyword evidence="2" id="KW-0812">Transmembrane</keyword>
<keyword evidence="2" id="KW-0732">Signal</keyword>
<dbReference type="PANTHER" id="PTHR30203:SF33">
    <property type="entry name" value="BLR4455 PROTEIN"/>
    <property type="match status" value="1"/>
</dbReference>
<feature type="chain" id="PRO_5018819943" evidence="2">
    <location>
        <begin position="21"/>
        <end position="481"/>
    </location>
</feature>
<dbReference type="InterPro" id="IPR003423">
    <property type="entry name" value="OMP_efflux"/>
</dbReference>
<dbReference type="GO" id="GO:0005886">
    <property type="term" value="C:plasma membrane"/>
    <property type="evidence" value="ECO:0007669"/>
    <property type="project" value="UniProtKB-SubCell"/>
</dbReference>
<dbReference type="EMBL" id="RFAR01000125">
    <property type="protein sequence ID" value="RMC91124.1"/>
    <property type="molecule type" value="Genomic_DNA"/>
</dbReference>
<dbReference type="Gene3D" id="1.20.1600.10">
    <property type="entry name" value="Outer membrane efflux proteins (OEP)"/>
    <property type="match status" value="1"/>
</dbReference>
<keyword evidence="4" id="KW-1185">Reference proteome</keyword>
<dbReference type="RefSeq" id="WP_103526410.1">
    <property type="nucleotide sequence ID" value="NZ_JAIZDC010000007.1"/>
</dbReference>
<keyword evidence="2" id="KW-0472">Membrane</keyword>
<evidence type="ECO:0000313" key="4">
    <source>
        <dbReference type="Proteomes" id="UP000274139"/>
    </source>
</evidence>
<dbReference type="PANTHER" id="PTHR30203">
    <property type="entry name" value="OUTER MEMBRANE CATION EFFLUX PROTEIN"/>
    <property type="match status" value="1"/>
</dbReference>
<gene>
    <name evidence="3" type="ORF">EAY64_19670</name>
</gene>
<dbReference type="InterPro" id="IPR010131">
    <property type="entry name" value="MdtP/NodT-like"/>
</dbReference>
<dbReference type="GO" id="GO:0015562">
    <property type="term" value="F:efflux transmembrane transporter activity"/>
    <property type="evidence" value="ECO:0007669"/>
    <property type="project" value="InterPro"/>
</dbReference>
<comment type="caution">
    <text evidence="3">The sequence shown here is derived from an EMBL/GenBank/DDBJ whole genome shotgun (WGS) entry which is preliminary data.</text>
</comment>
<dbReference type="NCBIfam" id="TIGR01845">
    <property type="entry name" value="outer_NodT"/>
    <property type="match status" value="1"/>
</dbReference>
<keyword evidence="2" id="KW-1134">Transmembrane beta strand</keyword>
<dbReference type="OrthoDB" id="9770517at2"/>
<evidence type="ECO:0000313" key="3">
    <source>
        <dbReference type="EMBL" id="RMC91124.1"/>
    </source>
</evidence>
<sequence length="481" mass="51533">MRASAPLTSCLLASLSLLLAACSAIGPDYQRPALPDLPAQWKDQGSWQAARPADQLPKQSWWQLFGDETLNQLEQDCIAHNATLAQALARLQQAQALAGSHAAATLPSVGAGMSASRSRISADRPLSNYNSPNSSTIQNDYKPTLSVSYEFDWLGRVRRDVESANASAEQSRADSENVRLLLTAQLASAYFQLRQLDEESHLLQASIGLQEKVLHLTQVRHQEGLDNASALATQQAALQAAQAQLSLLGNQRQQQQDLLATLSGKPAPALSLSPGSLPTQLPAIAGGLPAQLLERRPDIAAAERAMAAANAQIGVAKAAWFPQLTLSPSYIGYESAQLAKLISAPALVWALGLQASQTLFDNGKTRAGVNYAEAGYQAAAASYRQTVLQAMQESQDALSTLHGLSEAGTRQQQAVDSQRKAYELSLLRYREGLDNALTLAINQQNLLAAQRLQSQLRGSQFVWSVNLLKALGGGWQASATN</sequence>
<reference evidence="3 4" key="1">
    <citation type="submission" date="2018-10" db="EMBL/GenBank/DDBJ databases">
        <title>Draft genome sequence of Aquitalea MWU14-2217 isolated from a wild cranberry bog in Provincetown, Massachusetts.</title>
        <authorList>
            <person name="Ebadzadsahrai G."/>
            <person name="Soby S."/>
        </authorList>
    </citation>
    <scope>NUCLEOTIDE SEQUENCE [LARGE SCALE GENOMIC DNA]</scope>
    <source>
        <strain evidence="3 4">MWU14-2217</strain>
    </source>
</reference>
<evidence type="ECO:0000256" key="1">
    <source>
        <dbReference type="ARBA" id="ARBA00007613"/>
    </source>
</evidence>
<comment type="subcellular location">
    <subcellularLocation>
        <location evidence="2">Cell membrane</location>
        <topology evidence="2">Lipid-anchor</topology>
    </subcellularLocation>
</comment>
<keyword evidence="2" id="KW-0449">Lipoprotein</keyword>
<feature type="signal peptide" evidence="2">
    <location>
        <begin position="1"/>
        <end position="20"/>
    </location>
</feature>
<dbReference type="AlphaFoldDB" id="A0A454JD44"/>
<protein>
    <submittedName>
        <fullName evidence="3">Efflux transporter outer membrane subunit</fullName>
    </submittedName>
</protein>
<comment type="similarity">
    <text evidence="1 2">Belongs to the outer membrane factor (OMF) (TC 1.B.17) family.</text>
</comment>
<dbReference type="PROSITE" id="PS51257">
    <property type="entry name" value="PROKAR_LIPOPROTEIN"/>
    <property type="match status" value="1"/>
</dbReference>
<keyword evidence="2" id="KW-0564">Palmitate</keyword>
<dbReference type="Pfam" id="PF02321">
    <property type="entry name" value="OEP"/>
    <property type="match status" value="2"/>
</dbReference>